<sequence>MGKMIIVSNRLPISSTERGDKSVVQILAGEYASGLLNQLDKEEYLWFGWPGVAVAEAEERAEMIVSLKEKGMVPIFMDQKEAEQFYDGFCNETLWPTYHYFTQYIAFDDDLWEVYKKINDRYCQAILKKAKAGDTVWIHDYHLLLLPQMLKEQMPELKIGFFQHIPFPSYEIFRVLPWRKEILEGMCGADLVGFNTYDDMRHFLSSVGRILGYNHEAGYIHTPHHLVNVDSFPLGVNYNKFREAAESKEVCELVHQYKHELGSQKLVLTSDRLDYSKGLLQRLRAFDLLIDNHPEYLEKVSMVMIVMPSRTTVPEYMDLKEKIDTLVGRINSKYSTLDWVPIHYFYRRLSFHELVAYYRISSVALVTPLRDGMNLVCKEFIASRTNGDGVLVLSEMAGASKELQEAIIVNPNNIKMMEQAIYAALNSPIEEQQKRMESMQKTVRKYDVYHWSKIFLSSLDRVVQKQQKLKSRFLGRKEMSLLKQGFEIAENPVIFLDYDGALIDYKEKPEEAQPDQQVINILKELSKNSEIVIVSGRDKATLEKWLDGTPVHIMAEHGVYWKHQDSKKWITKVDLVNDWKAAFRKEMDEFVERTPGTFVEEKEHSLVWHYRKVESGLGNLRKRELFSHLKYVARGHQLQVLEGNRALEIKKPDISKSKATLEFLENKSYDFILVIGDNWTDEETFKKLSPSAVTIRVGYTYTRAKYNLQNHFQVREFLKGLSLNNTPSSKGVNLV</sequence>
<dbReference type="InterPro" id="IPR003337">
    <property type="entry name" value="Trehalose_PPase"/>
</dbReference>
<dbReference type="AlphaFoldDB" id="A0AAP2CJP6"/>
<dbReference type="GO" id="GO:0005829">
    <property type="term" value="C:cytosol"/>
    <property type="evidence" value="ECO:0007669"/>
    <property type="project" value="TreeGrafter"/>
</dbReference>
<dbReference type="InterPro" id="IPR001830">
    <property type="entry name" value="Glyco_trans_20"/>
</dbReference>
<comment type="caution">
    <text evidence="3">The sequence shown here is derived from an EMBL/GenBank/DDBJ whole genome shotgun (WGS) entry which is preliminary data.</text>
</comment>
<dbReference type="GO" id="GO:0005992">
    <property type="term" value="P:trehalose biosynthetic process"/>
    <property type="evidence" value="ECO:0007669"/>
    <property type="project" value="InterPro"/>
</dbReference>
<dbReference type="PANTHER" id="PTHR10788:SF106">
    <property type="entry name" value="BCDNA.GH08860"/>
    <property type="match status" value="1"/>
</dbReference>
<protein>
    <submittedName>
        <fullName evidence="3">Bifunctional alpha,alpha-trehalose-phosphate synthase (UDP-forming)/trehalose-phosphatase</fullName>
    </submittedName>
</protein>
<dbReference type="GO" id="GO:0003825">
    <property type="term" value="F:alpha,alpha-trehalose-phosphate synthase (UDP-forming) activity"/>
    <property type="evidence" value="ECO:0007669"/>
    <property type="project" value="TreeGrafter"/>
</dbReference>
<dbReference type="CDD" id="cd01627">
    <property type="entry name" value="HAD_TPP"/>
    <property type="match status" value="1"/>
</dbReference>
<dbReference type="InterPro" id="IPR006379">
    <property type="entry name" value="HAD-SF_hydro_IIB"/>
</dbReference>
<dbReference type="NCBIfam" id="NF011071">
    <property type="entry name" value="PRK14501.1"/>
    <property type="match status" value="1"/>
</dbReference>
<dbReference type="PANTHER" id="PTHR10788">
    <property type="entry name" value="TREHALOSE-6-PHOSPHATE SYNTHASE"/>
    <property type="match status" value="1"/>
</dbReference>
<dbReference type="EMBL" id="JAHCMY010000001">
    <property type="protein sequence ID" value="MBS9523017.1"/>
    <property type="molecule type" value="Genomic_DNA"/>
</dbReference>
<comment type="similarity">
    <text evidence="1">In the C-terminal section; belongs to the trehalose phosphatase family.</text>
</comment>
<dbReference type="Gene3D" id="3.40.50.1000">
    <property type="entry name" value="HAD superfamily/HAD-like"/>
    <property type="match status" value="1"/>
</dbReference>
<dbReference type="Proteomes" id="UP001319104">
    <property type="component" value="Unassembled WGS sequence"/>
</dbReference>
<comment type="similarity">
    <text evidence="2">Belongs to the glycosyltransferase 20 family.</text>
</comment>
<dbReference type="CDD" id="cd03788">
    <property type="entry name" value="GT20_TPS"/>
    <property type="match status" value="1"/>
</dbReference>
<dbReference type="GO" id="GO:0004805">
    <property type="term" value="F:trehalose-phosphatase activity"/>
    <property type="evidence" value="ECO:0007669"/>
    <property type="project" value="TreeGrafter"/>
</dbReference>
<accession>A0AAP2CJP6</accession>
<dbReference type="InterPro" id="IPR036412">
    <property type="entry name" value="HAD-like_sf"/>
</dbReference>
<organism evidence="3 4">
    <name type="scientific">Litoribacter ruber</name>
    <dbReference type="NCBI Taxonomy" id="702568"/>
    <lineage>
        <taxon>Bacteria</taxon>
        <taxon>Pseudomonadati</taxon>
        <taxon>Bacteroidota</taxon>
        <taxon>Cytophagia</taxon>
        <taxon>Cytophagales</taxon>
        <taxon>Cyclobacteriaceae</taxon>
        <taxon>Litoribacter</taxon>
    </lineage>
</organism>
<evidence type="ECO:0000313" key="3">
    <source>
        <dbReference type="EMBL" id="MBS9523017.1"/>
    </source>
</evidence>
<evidence type="ECO:0000256" key="1">
    <source>
        <dbReference type="ARBA" id="ARBA00006330"/>
    </source>
</evidence>
<gene>
    <name evidence="3" type="ORF">KI659_03210</name>
</gene>
<keyword evidence="4" id="KW-1185">Reference proteome</keyword>
<reference evidence="3 4" key="1">
    <citation type="submission" date="2021-05" db="EMBL/GenBank/DDBJ databases">
        <authorList>
            <person name="Zhang Z.D."/>
            <person name="Osman G."/>
        </authorList>
    </citation>
    <scope>NUCLEOTIDE SEQUENCE [LARGE SCALE GENOMIC DNA]</scope>
    <source>
        <strain evidence="3 4">KCTC 32217</strain>
    </source>
</reference>
<dbReference type="NCBIfam" id="TIGR01484">
    <property type="entry name" value="HAD-SF-IIB"/>
    <property type="match status" value="1"/>
</dbReference>
<dbReference type="Pfam" id="PF00982">
    <property type="entry name" value="Glyco_transf_20"/>
    <property type="match status" value="1"/>
</dbReference>
<dbReference type="Gene3D" id="3.30.70.1020">
    <property type="entry name" value="Trehalose-6-phosphate phosphatase related protein, domain 2"/>
    <property type="match status" value="1"/>
</dbReference>
<proteinExistence type="inferred from homology"/>
<evidence type="ECO:0000313" key="4">
    <source>
        <dbReference type="Proteomes" id="UP001319104"/>
    </source>
</evidence>
<dbReference type="SUPFAM" id="SSF56784">
    <property type="entry name" value="HAD-like"/>
    <property type="match status" value="1"/>
</dbReference>
<evidence type="ECO:0000256" key="2">
    <source>
        <dbReference type="ARBA" id="ARBA00008799"/>
    </source>
</evidence>
<dbReference type="Gene3D" id="3.40.50.2000">
    <property type="entry name" value="Glycogen Phosphorylase B"/>
    <property type="match status" value="2"/>
</dbReference>
<dbReference type="InterPro" id="IPR023214">
    <property type="entry name" value="HAD_sf"/>
</dbReference>
<dbReference type="NCBIfam" id="TIGR00685">
    <property type="entry name" value="T6PP"/>
    <property type="match status" value="1"/>
</dbReference>
<dbReference type="SUPFAM" id="SSF53756">
    <property type="entry name" value="UDP-Glycosyltransferase/glycogen phosphorylase"/>
    <property type="match status" value="1"/>
</dbReference>
<name>A0AAP2CJP6_9BACT</name>
<dbReference type="Pfam" id="PF02358">
    <property type="entry name" value="Trehalose_PPase"/>
    <property type="match status" value="1"/>
</dbReference>